<evidence type="ECO:0008006" key="4">
    <source>
        <dbReference type="Google" id="ProtNLM"/>
    </source>
</evidence>
<comment type="caution">
    <text evidence="2">The sequence shown here is derived from an EMBL/GenBank/DDBJ whole genome shotgun (WGS) entry which is preliminary data.</text>
</comment>
<dbReference type="AlphaFoldDB" id="A0ABD5P9M6"/>
<gene>
    <name evidence="2" type="ORF">ACFO0N_05415</name>
</gene>
<feature type="transmembrane region" description="Helical" evidence="1">
    <location>
        <begin position="101"/>
        <end position="127"/>
    </location>
</feature>
<protein>
    <recommendedName>
        <fullName evidence="4">Tripartite tricarboxylate transporter TctB family protein</fullName>
    </recommendedName>
</protein>
<keyword evidence="1" id="KW-0472">Membrane</keyword>
<dbReference type="EMBL" id="JBHSDS010000003">
    <property type="protein sequence ID" value="MFC4357387.1"/>
    <property type="molecule type" value="Genomic_DNA"/>
</dbReference>
<feature type="transmembrane region" description="Helical" evidence="1">
    <location>
        <begin position="45"/>
        <end position="65"/>
    </location>
</feature>
<accession>A0ABD5P9M6</accession>
<reference evidence="2 3" key="1">
    <citation type="journal article" date="2019" name="Int. J. Syst. Evol. Microbiol.">
        <title>The Global Catalogue of Microorganisms (GCM) 10K type strain sequencing project: providing services to taxonomists for standard genome sequencing and annotation.</title>
        <authorList>
            <consortium name="The Broad Institute Genomics Platform"/>
            <consortium name="The Broad Institute Genome Sequencing Center for Infectious Disease"/>
            <person name="Wu L."/>
            <person name="Ma J."/>
        </authorList>
    </citation>
    <scope>NUCLEOTIDE SEQUENCE [LARGE SCALE GENOMIC DNA]</scope>
    <source>
        <strain evidence="2 3">CGMCC 1.12553</strain>
    </source>
</reference>
<name>A0ABD5P9M6_9EURY</name>
<proteinExistence type="predicted"/>
<evidence type="ECO:0000313" key="3">
    <source>
        <dbReference type="Proteomes" id="UP001595921"/>
    </source>
</evidence>
<dbReference type="Proteomes" id="UP001595921">
    <property type="component" value="Unassembled WGS sequence"/>
</dbReference>
<dbReference type="RefSeq" id="WP_267622316.1">
    <property type="nucleotide sequence ID" value="NZ_JAODIW010000006.1"/>
</dbReference>
<evidence type="ECO:0000256" key="1">
    <source>
        <dbReference type="SAM" id="Phobius"/>
    </source>
</evidence>
<keyword evidence="3" id="KW-1185">Reference proteome</keyword>
<feature type="transmembrane region" description="Helical" evidence="1">
    <location>
        <begin position="12"/>
        <end position="33"/>
    </location>
</feature>
<sequence>MDPVLLQAGEAGLLGPVVVFLISFVVGVVGIYVGAQLVIDRDVGWTRAAIAALVGALAWAVVLAFVGWIPLLGPILALLAWVGIINWSYPGGWGTAAAIGLIAWVVASVIIYFLGDLLGIGLSAFGIPGA</sequence>
<keyword evidence="1" id="KW-0812">Transmembrane</keyword>
<keyword evidence="1" id="KW-1133">Transmembrane helix</keyword>
<evidence type="ECO:0000313" key="2">
    <source>
        <dbReference type="EMBL" id="MFC4357387.1"/>
    </source>
</evidence>
<organism evidence="2 3">
    <name type="scientific">Halobium salinum</name>
    <dbReference type="NCBI Taxonomy" id="1364940"/>
    <lineage>
        <taxon>Archaea</taxon>
        <taxon>Methanobacteriati</taxon>
        <taxon>Methanobacteriota</taxon>
        <taxon>Stenosarchaea group</taxon>
        <taxon>Halobacteria</taxon>
        <taxon>Halobacteriales</taxon>
        <taxon>Haloferacaceae</taxon>
        <taxon>Halobium</taxon>
    </lineage>
</organism>